<dbReference type="Pfam" id="PF04127">
    <property type="entry name" value="DFP"/>
    <property type="match status" value="1"/>
</dbReference>
<dbReference type="Gene3D" id="3.40.50.10300">
    <property type="entry name" value="CoaB-like"/>
    <property type="match status" value="1"/>
</dbReference>
<keyword evidence="2" id="KW-0456">Lyase</keyword>
<evidence type="ECO:0000313" key="2">
    <source>
        <dbReference type="EMBL" id="VAX35774.1"/>
    </source>
</evidence>
<reference evidence="2" key="1">
    <citation type="submission" date="2018-06" db="EMBL/GenBank/DDBJ databases">
        <authorList>
            <person name="Zhirakovskaya E."/>
        </authorList>
    </citation>
    <scope>NUCLEOTIDE SEQUENCE</scope>
</reference>
<proteinExistence type="predicted"/>
<dbReference type="SUPFAM" id="SSF102645">
    <property type="entry name" value="CoaB-like"/>
    <property type="match status" value="1"/>
</dbReference>
<keyword evidence="2" id="KW-0436">Ligase</keyword>
<sequence>MSFLKNKKILITCGPTWIPIDDMRVISNKSTGSLGQMMAQDLVKSGAKVTLLQGPVTNGVVGNAIQIRPFLFYDELLSLLKTELKKKYDIIIHAAAVSDYKVKNPSKTKLSSHMNKLTLELIPTQKIIPLIKKFNPNVFLIGFKLESQMTKTLALEKTKDLFKKAKCDLVVANSFHNKKYTSFILNPSGTFLAQAASRKGITNALLKVLNTKNPIA</sequence>
<protein>
    <submittedName>
        <fullName evidence="2">Phosphopantothenoylcysteine decarboxylase / Phosphopantothenoylcysteine synthetase</fullName>
        <ecNumber evidence="2">4.1.1.36</ecNumber>
        <ecNumber evidence="2">6.3.2.5</ecNumber>
    </submittedName>
</protein>
<dbReference type="GO" id="GO:0015937">
    <property type="term" value="P:coenzyme A biosynthetic process"/>
    <property type="evidence" value="ECO:0007669"/>
    <property type="project" value="UniProtKB-ARBA"/>
</dbReference>
<dbReference type="EMBL" id="UOGJ01000073">
    <property type="protein sequence ID" value="VAX35774.1"/>
    <property type="molecule type" value="Genomic_DNA"/>
</dbReference>
<dbReference type="InterPro" id="IPR007085">
    <property type="entry name" value="DNA/pantothenate-metab_flavo_C"/>
</dbReference>
<organism evidence="2">
    <name type="scientific">hydrothermal vent metagenome</name>
    <dbReference type="NCBI Taxonomy" id="652676"/>
    <lineage>
        <taxon>unclassified sequences</taxon>
        <taxon>metagenomes</taxon>
        <taxon>ecological metagenomes</taxon>
    </lineage>
</organism>
<dbReference type="GO" id="GO:0004633">
    <property type="term" value="F:phosphopantothenoylcysteine decarboxylase activity"/>
    <property type="evidence" value="ECO:0007669"/>
    <property type="project" value="UniProtKB-EC"/>
</dbReference>
<dbReference type="EC" id="6.3.2.5" evidence="2"/>
<gene>
    <name evidence="2" type="ORF">MNBD_UNCLBAC01-307</name>
</gene>
<accession>A0A3B1DI73</accession>
<dbReference type="AlphaFoldDB" id="A0A3B1DI73"/>
<feature type="domain" description="DNA/pantothenate metabolism flavoprotein C-terminal" evidence="1">
    <location>
        <begin position="4"/>
        <end position="179"/>
    </location>
</feature>
<dbReference type="InterPro" id="IPR035929">
    <property type="entry name" value="CoaB-like_sf"/>
</dbReference>
<evidence type="ECO:0000259" key="1">
    <source>
        <dbReference type="Pfam" id="PF04127"/>
    </source>
</evidence>
<name>A0A3B1DI73_9ZZZZ</name>
<dbReference type="GO" id="GO:0004632">
    <property type="term" value="F:phosphopantothenate--cysteine ligase activity"/>
    <property type="evidence" value="ECO:0007669"/>
    <property type="project" value="UniProtKB-EC"/>
</dbReference>
<dbReference type="EC" id="4.1.1.36" evidence="2"/>